<dbReference type="KEGG" id="dpx:DAPPUDRAFT_268315"/>
<dbReference type="OrthoDB" id="10030726at2759"/>
<dbReference type="InParanoid" id="E9HXM3"/>
<dbReference type="EMBL" id="GL733052">
    <property type="protein sequence ID" value="EFX63507.1"/>
    <property type="molecule type" value="Genomic_DNA"/>
</dbReference>
<dbReference type="HOGENOM" id="CLU_728186_0_0_1"/>
<organism evidence="2 3">
    <name type="scientific">Daphnia pulex</name>
    <name type="common">Water flea</name>
    <dbReference type="NCBI Taxonomy" id="6669"/>
    <lineage>
        <taxon>Eukaryota</taxon>
        <taxon>Metazoa</taxon>
        <taxon>Ecdysozoa</taxon>
        <taxon>Arthropoda</taxon>
        <taxon>Crustacea</taxon>
        <taxon>Branchiopoda</taxon>
        <taxon>Diplostraca</taxon>
        <taxon>Cladocera</taxon>
        <taxon>Anomopoda</taxon>
        <taxon>Daphniidae</taxon>
        <taxon>Daphnia</taxon>
    </lineage>
</organism>
<dbReference type="PANTHER" id="PTHR37984:SF5">
    <property type="entry name" value="PROTEIN NYNRIN-LIKE"/>
    <property type="match status" value="1"/>
</dbReference>
<dbReference type="Gene3D" id="3.30.420.10">
    <property type="entry name" value="Ribonuclease H-like superfamily/Ribonuclease H"/>
    <property type="match status" value="1"/>
</dbReference>
<dbReference type="Proteomes" id="UP000000305">
    <property type="component" value="Unassembled WGS sequence"/>
</dbReference>
<dbReference type="eggNOG" id="KOG0017">
    <property type="taxonomic scope" value="Eukaryota"/>
</dbReference>
<dbReference type="PhylomeDB" id="E9HXM3"/>
<dbReference type="InterPro" id="IPR036397">
    <property type="entry name" value="RNaseH_sf"/>
</dbReference>
<accession>E9HXM3</accession>
<gene>
    <name evidence="2" type="ORF">DAPPUDRAFT_268315</name>
</gene>
<proteinExistence type="predicted"/>
<dbReference type="GO" id="GO:0003676">
    <property type="term" value="F:nucleic acid binding"/>
    <property type="evidence" value="ECO:0007669"/>
    <property type="project" value="InterPro"/>
</dbReference>
<protein>
    <recommendedName>
        <fullName evidence="4">Integrase catalytic domain-containing protein</fullName>
    </recommendedName>
</protein>
<evidence type="ECO:0008006" key="4">
    <source>
        <dbReference type="Google" id="ProtNLM"/>
    </source>
</evidence>
<evidence type="ECO:0000256" key="1">
    <source>
        <dbReference type="SAM" id="MobiDB-lite"/>
    </source>
</evidence>
<feature type="region of interest" description="Disordered" evidence="1">
    <location>
        <begin position="229"/>
        <end position="255"/>
    </location>
</feature>
<dbReference type="InterPro" id="IPR012337">
    <property type="entry name" value="RNaseH-like_sf"/>
</dbReference>
<reference evidence="2 3" key="1">
    <citation type="journal article" date="2011" name="Science">
        <title>The ecoresponsive genome of Daphnia pulex.</title>
        <authorList>
            <person name="Colbourne J.K."/>
            <person name="Pfrender M.E."/>
            <person name="Gilbert D."/>
            <person name="Thomas W.K."/>
            <person name="Tucker A."/>
            <person name="Oakley T.H."/>
            <person name="Tokishita S."/>
            <person name="Aerts A."/>
            <person name="Arnold G.J."/>
            <person name="Basu M.K."/>
            <person name="Bauer D.J."/>
            <person name="Caceres C.E."/>
            <person name="Carmel L."/>
            <person name="Casola C."/>
            <person name="Choi J.H."/>
            <person name="Detter J.C."/>
            <person name="Dong Q."/>
            <person name="Dusheyko S."/>
            <person name="Eads B.D."/>
            <person name="Frohlich T."/>
            <person name="Geiler-Samerotte K.A."/>
            <person name="Gerlach D."/>
            <person name="Hatcher P."/>
            <person name="Jogdeo S."/>
            <person name="Krijgsveld J."/>
            <person name="Kriventseva E.V."/>
            <person name="Kultz D."/>
            <person name="Laforsch C."/>
            <person name="Lindquist E."/>
            <person name="Lopez J."/>
            <person name="Manak J.R."/>
            <person name="Muller J."/>
            <person name="Pangilinan J."/>
            <person name="Patwardhan R.P."/>
            <person name="Pitluck S."/>
            <person name="Pritham E.J."/>
            <person name="Rechtsteiner A."/>
            <person name="Rho M."/>
            <person name="Rogozin I.B."/>
            <person name="Sakarya O."/>
            <person name="Salamov A."/>
            <person name="Schaack S."/>
            <person name="Shapiro H."/>
            <person name="Shiga Y."/>
            <person name="Skalitzky C."/>
            <person name="Smith Z."/>
            <person name="Souvorov A."/>
            <person name="Sung W."/>
            <person name="Tang Z."/>
            <person name="Tsuchiya D."/>
            <person name="Tu H."/>
            <person name="Vos H."/>
            <person name="Wang M."/>
            <person name="Wolf Y.I."/>
            <person name="Yamagata H."/>
            <person name="Yamada T."/>
            <person name="Ye Y."/>
            <person name="Shaw J.R."/>
            <person name="Andrews J."/>
            <person name="Crease T.J."/>
            <person name="Tang H."/>
            <person name="Lucas S.M."/>
            <person name="Robertson H.M."/>
            <person name="Bork P."/>
            <person name="Koonin E.V."/>
            <person name="Zdobnov E.M."/>
            <person name="Grigoriev I.V."/>
            <person name="Lynch M."/>
            <person name="Boore J.L."/>
        </authorList>
    </citation>
    <scope>NUCLEOTIDE SEQUENCE [LARGE SCALE GENOMIC DNA]</scope>
</reference>
<dbReference type="SUPFAM" id="SSF53098">
    <property type="entry name" value="Ribonuclease H-like"/>
    <property type="match status" value="1"/>
</dbReference>
<dbReference type="AlphaFoldDB" id="E9HXM3"/>
<sequence length="380" mass="43885">MEDNAKEWETHHVFATAEHPQTSGLVDRVNRTMNQALEGYVNTDHDDWDRHLPAAVLKSTQLDKLVYGRLPFTTLKNHFPWPKERPEPFEIFLARVGELREAARLNIIRKQEKSKRLVNQRRRIVRDLRPGELVLVRRKFKKKNKTKKYLPKYVGPFQVVKKICPTTYLVEDLPAKCQKKRFRRFNVHVVQIRMFHPREDVEWDDWPDEPDKNAVQQPPKNVIAAPPVRPVLQPIDPPEAVETPPPPTRTRSGRTLSISPFSHSACLTATTRMSTSRTIYHQRGTDCNNTNIQGKLDQLSSYLFGKSLDINYRPKSAYTGEVFGVEYLYTECVTAAPTSLSDINDGIEEESAEDNFYCLSPVGIEELDRLTVEYNHPQVL</sequence>
<dbReference type="InterPro" id="IPR050951">
    <property type="entry name" value="Retrovirus_Pol_polyprotein"/>
</dbReference>
<evidence type="ECO:0000313" key="2">
    <source>
        <dbReference type="EMBL" id="EFX63507.1"/>
    </source>
</evidence>
<evidence type="ECO:0000313" key="3">
    <source>
        <dbReference type="Proteomes" id="UP000000305"/>
    </source>
</evidence>
<dbReference type="PANTHER" id="PTHR37984">
    <property type="entry name" value="PROTEIN CBG26694"/>
    <property type="match status" value="1"/>
</dbReference>
<keyword evidence="3" id="KW-1185">Reference proteome</keyword>
<name>E9HXM3_DAPPU</name>